<protein>
    <recommendedName>
        <fullName evidence="3">YgiT-type zinc finger protein</fullName>
    </recommendedName>
</protein>
<evidence type="ECO:0000313" key="2">
    <source>
        <dbReference type="Proteomes" id="UP000637720"/>
    </source>
</evidence>
<organism evidence="1 2">
    <name type="scientific">Calditerricola satsumensis</name>
    <dbReference type="NCBI Taxonomy" id="373054"/>
    <lineage>
        <taxon>Bacteria</taxon>
        <taxon>Bacillati</taxon>
        <taxon>Bacillota</taxon>
        <taxon>Bacilli</taxon>
        <taxon>Bacillales</taxon>
        <taxon>Bacillaceae</taxon>
        <taxon>Calditerricola</taxon>
    </lineage>
</organism>
<evidence type="ECO:0000313" key="1">
    <source>
        <dbReference type="EMBL" id="GGJ96610.1"/>
    </source>
</evidence>
<reference evidence="1" key="2">
    <citation type="submission" date="2020-09" db="EMBL/GenBank/DDBJ databases">
        <authorList>
            <person name="Sun Q."/>
            <person name="Ohkuma M."/>
        </authorList>
    </citation>
    <scope>NUCLEOTIDE SEQUENCE</scope>
    <source>
        <strain evidence="1">JCM 14719</strain>
    </source>
</reference>
<gene>
    <name evidence="1" type="ORF">GCM10007043_08020</name>
</gene>
<dbReference type="EMBL" id="BMOF01000011">
    <property type="protein sequence ID" value="GGJ96610.1"/>
    <property type="molecule type" value="Genomic_DNA"/>
</dbReference>
<proteinExistence type="predicted"/>
<keyword evidence="2" id="KW-1185">Reference proteome</keyword>
<reference evidence="1" key="1">
    <citation type="journal article" date="2014" name="Int. J. Syst. Evol. Microbiol.">
        <title>Complete genome sequence of Corynebacterium casei LMG S-19264T (=DSM 44701T), isolated from a smear-ripened cheese.</title>
        <authorList>
            <consortium name="US DOE Joint Genome Institute (JGI-PGF)"/>
            <person name="Walter F."/>
            <person name="Albersmeier A."/>
            <person name="Kalinowski J."/>
            <person name="Ruckert C."/>
        </authorList>
    </citation>
    <scope>NUCLEOTIDE SEQUENCE</scope>
    <source>
        <strain evidence="1">JCM 14719</strain>
    </source>
</reference>
<comment type="caution">
    <text evidence="1">The sequence shown here is derived from an EMBL/GenBank/DDBJ whole genome shotgun (WGS) entry which is preliminary data.</text>
</comment>
<sequence length="142" mass="16099">MGFCCGASMVGAIGTMRHHQTYITNVPLLYCPVCHQVTVHPKVEEEFDLLAEFAHSDGAVNVDFREYVDAENREDLFENCSSVDHGDLVEVLRAQIDIALDLLSVAKQLGDKAWEQELINRLAVLSERLRKWRRKNVSTQGR</sequence>
<dbReference type="Proteomes" id="UP000637720">
    <property type="component" value="Unassembled WGS sequence"/>
</dbReference>
<accession>A0A8J3B8Y0</accession>
<evidence type="ECO:0008006" key="3">
    <source>
        <dbReference type="Google" id="ProtNLM"/>
    </source>
</evidence>
<name>A0A8J3B8Y0_9BACI</name>
<dbReference type="AlphaFoldDB" id="A0A8J3B8Y0"/>
<dbReference type="RefSeq" id="WP_054668978.1">
    <property type="nucleotide sequence ID" value="NZ_BMOF01000011.1"/>
</dbReference>